<dbReference type="InterPro" id="IPR036962">
    <property type="entry name" value="Glyco_hydro_3_N_sf"/>
</dbReference>
<gene>
    <name evidence="5" type="ORF">EAS64_21570</name>
</gene>
<dbReference type="Pfam" id="PF00933">
    <property type="entry name" value="Glyco_hydro_3"/>
    <property type="match status" value="1"/>
</dbReference>
<dbReference type="RefSeq" id="WP_145855434.1">
    <property type="nucleotide sequence ID" value="NZ_RPFW01000004.1"/>
</dbReference>
<dbReference type="AlphaFoldDB" id="A0A6P2BWG5"/>
<sequence>MTALDSVEPLEPDIDPGLAALADAILIPPFFGTTPPPWLLRALGRGLAGVTFFGSNMTGDTAALTATLRDAAKRGGAGAEPIIAIDEEGGDVTRVTYTSGSPYPGNAALGAVDDVALTRSVYAAIGTDLARLGINTDLAPCADVLAPDGSLVVGTRSFGSDPALVARHVAAAVAGLQSAGVAACAKHFPGHGSTAGDSHRELATVAGTMRDLRVRDLPPFVAAVEAESLAMMPGHLRVPELTGELPATLSPAAITGLLRGELGFDGVVICDALEMKAASAAFGIPEAAVLAVIAGTDLLCLGRDTDEAMYHAVRSALADAVTSGRLPARRLEEAAARVAGLRARLTADRDASGIAADGAVGAGDGIGLVAARRALRSSGPVPGPLTDPLVVEVEPEENIAAGRFPWGFEPWADVHRVELADDDGAAAAGILADAEGRSLVLAVRDARGVLPLIGDLVKARPDLILVEMGVPAWAPPAEISYLATYGASRACAQAAAEALGLA</sequence>
<keyword evidence="3" id="KW-0326">Glycosidase</keyword>
<evidence type="ECO:0000256" key="1">
    <source>
        <dbReference type="ARBA" id="ARBA00005336"/>
    </source>
</evidence>
<protein>
    <submittedName>
        <fullName evidence="5">Glycoside hydrolase family 3 protein</fullName>
    </submittedName>
</protein>
<evidence type="ECO:0000313" key="5">
    <source>
        <dbReference type="EMBL" id="TVZ03047.1"/>
    </source>
</evidence>
<keyword evidence="6" id="KW-1185">Reference proteome</keyword>
<dbReference type="EMBL" id="RPFW01000004">
    <property type="protein sequence ID" value="TVZ03047.1"/>
    <property type="molecule type" value="Genomic_DNA"/>
</dbReference>
<dbReference type="InterPro" id="IPR050226">
    <property type="entry name" value="NagZ_Beta-hexosaminidase"/>
</dbReference>
<evidence type="ECO:0000259" key="4">
    <source>
        <dbReference type="Pfam" id="PF00933"/>
    </source>
</evidence>
<dbReference type="OrthoDB" id="9805821at2"/>
<comment type="similarity">
    <text evidence="1">Belongs to the glycosyl hydrolase 3 family.</text>
</comment>
<dbReference type="Proteomes" id="UP000460272">
    <property type="component" value="Unassembled WGS sequence"/>
</dbReference>
<organism evidence="5 6">
    <name type="scientific">Trebonia kvetii</name>
    <dbReference type="NCBI Taxonomy" id="2480626"/>
    <lineage>
        <taxon>Bacteria</taxon>
        <taxon>Bacillati</taxon>
        <taxon>Actinomycetota</taxon>
        <taxon>Actinomycetes</taxon>
        <taxon>Streptosporangiales</taxon>
        <taxon>Treboniaceae</taxon>
        <taxon>Trebonia</taxon>
    </lineage>
</organism>
<dbReference type="InterPro" id="IPR001764">
    <property type="entry name" value="Glyco_hydro_3_N"/>
</dbReference>
<dbReference type="PANTHER" id="PTHR30480">
    <property type="entry name" value="BETA-HEXOSAMINIDASE-RELATED"/>
    <property type="match status" value="1"/>
</dbReference>
<accession>A0A6P2BWG5</accession>
<dbReference type="PANTHER" id="PTHR30480:SF16">
    <property type="entry name" value="GLYCOSIDE HYDROLASE FAMILY 3 DOMAIN PROTEIN"/>
    <property type="match status" value="1"/>
</dbReference>
<comment type="caution">
    <text evidence="5">The sequence shown here is derived from an EMBL/GenBank/DDBJ whole genome shotgun (WGS) entry which is preliminary data.</text>
</comment>
<dbReference type="GO" id="GO:0005975">
    <property type="term" value="P:carbohydrate metabolic process"/>
    <property type="evidence" value="ECO:0007669"/>
    <property type="project" value="InterPro"/>
</dbReference>
<name>A0A6P2BWG5_9ACTN</name>
<dbReference type="GO" id="GO:0009254">
    <property type="term" value="P:peptidoglycan turnover"/>
    <property type="evidence" value="ECO:0007669"/>
    <property type="project" value="TreeGrafter"/>
</dbReference>
<proteinExistence type="inferred from homology"/>
<evidence type="ECO:0000256" key="2">
    <source>
        <dbReference type="ARBA" id="ARBA00022801"/>
    </source>
</evidence>
<evidence type="ECO:0000256" key="3">
    <source>
        <dbReference type="ARBA" id="ARBA00023295"/>
    </source>
</evidence>
<dbReference type="Gene3D" id="3.20.20.300">
    <property type="entry name" value="Glycoside hydrolase, family 3, N-terminal domain"/>
    <property type="match status" value="1"/>
</dbReference>
<evidence type="ECO:0000313" key="6">
    <source>
        <dbReference type="Proteomes" id="UP000460272"/>
    </source>
</evidence>
<reference evidence="5 6" key="1">
    <citation type="submission" date="2018-11" db="EMBL/GenBank/DDBJ databases">
        <title>Trebonia kvetii gen.nov., sp.nov., a novel acidophilic actinobacterium, and proposal of the new actinobacterial family Treboniaceae fam. nov.</title>
        <authorList>
            <person name="Rapoport D."/>
            <person name="Sagova-Mareckova M."/>
            <person name="Sedlacek I."/>
            <person name="Provaznik J."/>
            <person name="Kralova S."/>
            <person name="Pavlinic D."/>
            <person name="Benes V."/>
            <person name="Kopecky J."/>
        </authorList>
    </citation>
    <scope>NUCLEOTIDE SEQUENCE [LARGE SCALE GENOMIC DNA]</scope>
    <source>
        <strain evidence="5 6">15Tr583</strain>
    </source>
</reference>
<feature type="domain" description="Glycoside hydrolase family 3 N-terminal" evidence="4">
    <location>
        <begin position="47"/>
        <end position="339"/>
    </location>
</feature>
<dbReference type="SUPFAM" id="SSF51445">
    <property type="entry name" value="(Trans)glycosidases"/>
    <property type="match status" value="1"/>
</dbReference>
<dbReference type="GO" id="GO:0004553">
    <property type="term" value="F:hydrolase activity, hydrolyzing O-glycosyl compounds"/>
    <property type="evidence" value="ECO:0007669"/>
    <property type="project" value="InterPro"/>
</dbReference>
<dbReference type="InterPro" id="IPR017853">
    <property type="entry name" value="GH"/>
</dbReference>
<keyword evidence="2 5" id="KW-0378">Hydrolase</keyword>